<dbReference type="AlphaFoldDB" id="A0A455T248"/>
<feature type="region of interest" description="Disordered" evidence="1">
    <location>
        <begin position="1"/>
        <end position="48"/>
    </location>
</feature>
<evidence type="ECO:0008006" key="4">
    <source>
        <dbReference type="Google" id="ProtNLM"/>
    </source>
</evidence>
<keyword evidence="2" id="KW-0472">Membrane</keyword>
<keyword evidence="2" id="KW-0812">Transmembrane</keyword>
<feature type="compositionally biased region" description="Pro residues" evidence="1">
    <location>
        <begin position="34"/>
        <end position="45"/>
    </location>
</feature>
<accession>A0A455T248</accession>
<protein>
    <recommendedName>
        <fullName evidence="4">YggT family protein</fullName>
    </recommendedName>
</protein>
<reference evidence="3" key="1">
    <citation type="submission" date="2018-12" db="EMBL/GenBank/DDBJ databases">
        <title>Novel natural products biosynthetic potential of the class Ktedonobacteria.</title>
        <authorList>
            <person name="Zheng Y."/>
            <person name="Saitou A."/>
            <person name="Wang C.M."/>
            <person name="Toyoda A."/>
            <person name="Minakuchi Y."/>
            <person name="Sekiguchi Y."/>
            <person name="Ueda K."/>
            <person name="Takano H."/>
            <person name="Sakai Y."/>
            <person name="Yokota A."/>
            <person name="Yabe S."/>
        </authorList>
    </citation>
    <scope>NUCLEOTIDE SEQUENCE</scope>
    <source>
        <strain evidence="3">A3-2</strain>
    </source>
</reference>
<sequence>MHGDPFYSDPTSVEPGRVPPPGALPPMEELQPKQAPPPHQEPMPAPASAVSPLQMAELEMARQENEARTLVFAIGKFKDFLLWFLAVLEVALLLRFIFRLIAADPNNAFAGLLYALTGIILLPFNGIVKTPSLHNWAFEWPTLIAMAVYALIFLAITSFLRLLISTPKETAE</sequence>
<feature type="transmembrane region" description="Helical" evidence="2">
    <location>
        <begin position="140"/>
        <end position="164"/>
    </location>
</feature>
<organism evidence="3">
    <name type="scientific">Thermogemmatispora argillosa</name>
    <dbReference type="NCBI Taxonomy" id="2045280"/>
    <lineage>
        <taxon>Bacteria</taxon>
        <taxon>Bacillati</taxon>
        <taxon>Chloroflexota</taxon>
        <taxon>Ktedonobacteria</taxon>
        <taxon>Thermogemmatisporales</taxon>
        <taxon>Thermogemmatisporaceae</taxon>
        <taxon>Thermogemmatispora</taxon>
    </lineage>
</organism>
<evidence type="ECO:0000313" key="3">
    <source>
        <dbReference type="EMBL" id="BBH93978.1"/>
    </source>
</evidence>
<feature type="transmembrane region" description="Helical" evidence="2">
    <location>
        <begin position="110"/>
        <end position="128"/>
    </location>
</feature>
<keyword evidence="2" id="KW-1133">Transmembrane helix</keyword>
<evidence type="ECO:0000256" key="2">
    <source>
        <dbReference type="SAM" id="Phobius"/>
    </source>
</evidence>
<dbReference type="EMBL" id="AP019377">
    <property type="protein sequence ID" value="BBH93978.1"/>
    <property type="molecule type" value="Genomic_DNA"/>
</dbReference>
<evidence type="ECO:0000256" key="1">
    <source>
        <dbReference type="SAM" id="MobiDB-lite"/>
    </source>
</evidence>
<feature type="transmembrane region" description="Helical" evidence="2">
    <location>
        <begin position="80"/>
        <end position="98"/>
    </location>
</feature>
<name>A0A455T248_9CHLR</name>
<gene>
    <name evidence="3" type="ORF">KTA_21770</name>
</gene>
<proteinExistence type="predicted"/>